<dbReference type="PANTHER" id="PTHR30055:SF234">
    <property type="entry name" value="HTH-TYPE TRANSCRIPTIONAL REGULATOR BETI"/>
    <property type="match status" value="1"/>
</dbReference>
<keyword evidence="2 4" id="KW-0238">DNA-binding</keyword>
<organism evidence="6 7">
    <name type="scientific">Micromonospora ureilytica</name>
    <dbReference type="NCBI Taxonomy" id="709868"/>
    <lineage>
        <taxon>Bacteria</taxon>
        <taxon>Bacillati</taxon>
        <taxon>Actinomycetota</taxon>
        <taxon>Actinomycetes</taxon>
        <taxon>Micromonosporales</taxon>
        <taxon>Micromonosporaceae</taxon>
        <taxon>Micromonospora</taxon>
    </lineage>
</organism>
<proteinExistence type="predicted"/>
<dbReference type="InterPro" id="IPR001647">
    <property type="entry name" value="HTH_TetR"/>
</dbReference>
<dbReference type="InterPro" id="IPR036271">
    <property type="entry name" value="Tet_transcr_reg_TetR-rel_C_sf"/>
</dbReference>
<dbReference type="PANTHER" id="PTHR30055">
    <property type="entry name" value="HTH-TYPE TRANSCRIPTIONAL REGULATOR RUTR"/>
    <property type="match status" value="1"/>
</dbReference>
<dbReference type="Pfam" id="PF00440">
    <property type="entry name" value="TetR_N"/>
    <property type="match status" value="1"/>
</dbReference>
<dbReference type="InterPro" id="IPR050109">
    <property type="entry name" value="HTH-type_TetR-like_transc_reg"/>
</dbReference>
<dbReference type="PRINTS" id="PR00455">
    <property type="entry name" value="HTHTETR"/>
</dbReference>
<dbReference type="GO" id="GO:0000976">
    <property type="term" value="F:transcription cis-regulatory region binding"/>
    <property type="evidence" value="ECO:0007669"/>
    <property type="project" value="TreeGrafter"/>
</dbReference>
<dbReference type="InterPro" id="IPR049445">
    <property type="entry name" value="TetR_SbtR-like_C"/>
</dbReference>
<comment type="caution">
    <text evidence="6">The sequence shown here is derived from an EMBL/GenBank/DDBJ whole genome shotgun (WGS) entry which is preliminary data.</text>
</comment>
<evidence type="ECO:0000256" key="4">
    <source>
        <dbReference type="PROSITE-ProRule" id="PRU00335"/>
    </source>
</evidence>
<dbReference type="AlphaFoldDB" id="A0A3N9Y0M3"/>
<dbReference type="Gene3D" id="1.10.357.10">
    <property type="entry name" value="Tetracycline Repressor, domain 2"/>
    <property type="match status" value="1"/>
</dbReference>
<feature type="DNA-binding region" description="H-T-H motif" evidence="4">
    <location>
        <begin position="37"/>
        <end position="56"/>
    </location>
</feature>
<dbReference type="SUPFAM" id="SSF46689">
    <property type="entry name" value="Homeodomain-like"/>
    <property type="match status" value="1"/>
</dbReference>
<dbReference type="PROSITE" id="PS01081">
    <property type="entry name" value="HTH_TETR_1"/>
    <property type="match status" value="1"/>
</dbReference>
<gene>
    <name evidence="6" type="ORF">DDE19_07450</name>
</gene>
<evidence type="ECO:0000256" key="2">
    <source>
        <dbReference type="ARBA" id="ARBA00023125"/>
    </source>
</evidence>
<keyword evidence="3" id="KW-0804">Transcription</keyword>
<evidence type="ECO:0000313" key="7">
    <source>
        <dbReference type="Proteomes" id="UP000278981"/>
    </source>
</evidence>
<protein>
    <submittedName>
        <fullName evidence="6">TetR/AcrR family transcriptional regulator</fullName>
    </submittedName>
</protein>
<keyword evidence="1" id="KW-0805">Transcription regulation</keyword>
<dbReference type="GO" id="GO:0003700">
    <property type="term" value="F:DNA-binding transcription factor activity"/>
    <property type="evidence" value="ECO:0007669"/>
    <property type="project" value="TreeGrafter"/>
</dbReference>
<evidence type="ECO:0000256" key="3">
    <source>
        <dbReference type="ARBA" id="ARBA00023163"/>
    </source>
</evidence>
<evidence type="ECO:0000259" key="5">
    <source>
        <dbReference type="PROSITE" id="PS50977"/>
    </source>
</evidence>
<dbReference type="Pfam" id="PF21597">
    <property type="entry name" value="TetR_C_43"/>
    <property type="match status" value="1"/>
</dbReference>
<feature type="domain" description="HTH tetR-type" evidence="5">
    <location>
        <begin position="15"/>
        <end position="74"/>
    </location>
</feature>
<evidence type="ECO:0000256" key="1">
    <source>
        <dbReference type="ARBA" id="ARBA00023015"/>
    </source>
</evidence>
<dbReference type="EMBL" id="QDGB01000191">
    <property type="protein sequence ID" value="RQX18472.1"/>
    <property type="molecule type" value="Genomic_DNA"/>
</dbReference>
<evidence type="ECO:0000313" key="6">
    <source>
        <dbReference type="EMBL" id="RQX18472.1"/>
    </source>
</evidence>
<sequence>MPDLDPASGVRADARQNRRQLIIATREAIAARGLDVSALDIATAAGVGVGTLYRRFGTKEALLDYAVLGLYDELCDTARACLERPDPWDGMTEFVLELAGAHRDSRGLAEVTAACERPPTPELAQRTVALQEAVTHLTERAHAAGDLRADVTWQDVLLCSRAALDTDHCLGVDAGPDGWRRVVMVLLDGMRAPGRTPLQGPAPQVRPQGA</sequence>
<dbReference type="InterPro" id="IPR023772">
    <property type="entry name" value="DNA-bd_HTH_TetR-type_CS"/>
</dbReference>
<dbReference type="Proteomes" id="UP000278981">
    <property type="component" value="Unassembled WGS sequence"/>
</dbReference>
<dbReference type="OrthoDB" id="3382616at2"/>
<reference evidence="6 7" key="1">
    <citation type="submission" date="2018-04" db="EMBL/GenBank/DDBJ databases">
        <title>Micromonosporas from Atacama Desert.</title>
        <authorList>
            <person name="Carro L."/>
            <person name="Klenk H.-P."/>
            <person name="Goodfellow M."/>
        </authorList>
    </citation>
    <scope>NUCLEOTIDE SEQUENCE [LARGE SCALE GENOMIC DNA]</scope>
    <source>
        <strain evidence="6 7">LB19</strain>
    </source>
</reference>
<dbReference type="InterPro" id="IPR009057">
    <property type="entry name" value="Homeodomain-like_sf"/>
</dbReference>
<dbReference type="PROSITE" id="PS50977">
    <property type="entry name" value="HTH_TETR_2"/>
    <property type="match status" value="1"/>
</dbReference>
<dbReference type="RefSeq" id="WP_124817488.1">
    <property type="nucleotide sequence ID" value="NZ_QDGB01000191.1"/>
</dbReference>
<dbReference type="SUPFAM" id="SSF48498">
    <property type="entry name" value="Tetracyclin repressor-like, C-terminal domain"/>
    <property type="match status" value="1"/>
</dbReference>
<name>A0A3N9Y0M3_9ACTN</name>
<accession>A0A3N9Y0M3</accession>